<dbReference type="Gene3D" id="6.10.250.3250">
    <property type="match status" value="1"/>
</dbReference>
<sequence length="203" mass="23432">MPFQREPILIDGRGHLLGRLASIVSKSILQGQKVVIVRCEEINISGSFYRNKLKYLEYLRKRMNTKPSRGPYHFRAPSKVFFKAVRGMVPHKLSRGKAALANLKVFDGIPAPYDKKKRMVVPSALKVLRLNPRRKSCQLGRLSHEVGWHYQDTIATLENKRKEQATKFYEKKKSTLNLRKKAAENKAAKLTQYNKVLEQHGYL</sequence>
<organism evidence="7">
    <name type="scientific">Pectinaria gouldii</name>
    <name type="common">Trumpet worm</name>
    <name type="synonym">Ice-cream cone worm</name>
    <dbReference type="NCBI Taxonomy" id="260746"/>
    <lineage>
        <taxon>Eukaryota</taxon>
        <taxon>Metazoa</taxon>
        <taxon>Spiralia</taxon>
        <taxon>Lophotrochozoa</taxon>
        <taxon>Annelida</taxon>
        <taxon>Polychaeta</taxon>
        <taxon>Sedentaria</taxon>
        <taxon>Canalipalpata</taxon>
        <taxon>Terebellida</taxon>
        <taxon>Terebelliformia</taxon>
        <taxon>Pectinariidae</taxon>
        <taxon>Pectinaria</taxon>
    </lineage>
</organism>
<dbReference type="EMBL" id="KF479357">
    <property type="protein sequence ID" value="AHA44488.1"/>
    <property type="molecule type" value="mRNA"/>
</dbReference>
<dbReference type="SUPFAM" id="SSF52161">
    <property type="entry name" value="Ribosomal protein L13"/>
    <property type="match status" value="1"/>
</dbReference>
<dbReference type="InterPro" id="IPR005755">
    <property type="entry name" value="Ribosomal_uL13_euk/arc"/>
</dbReference>
<evidence type="ECO:0000313" key="7">
    <source>
        <dbReference type="EMBL" id="AHA44488.1"/>
    </source>
</evidence>
<accession>V5L1N6</accession>
<keyword evidence="3 6" id="KW-0687">Ribonucleoprotein</keyword>
<evidence type="ECO:0000256" key="4">
    <source>
        <dbReference type="ARBA" id="ARBA00035201"/>
    </source>
</evidence>
<dbReference type="FunFam" id="3.90.1180.10:FF:000002">
    <property type="entry name" value="60S ribosomal protein L16"/>
    <property type="match status" value="1"/>
</dbReference>
<dbReference type="GO" id="GO:0022625">
    <property type="term" value="C:cytosolic large ribosomal subunit"/>
    <property type="evidence" value="ECO:0007669"/>
    <property type="project" value="TreeGrafter"/>
</dbReference>
<evidence type="ECO:0000256" key="3">
    <source>
        <dbReference type="ARBA" id="ARBA00023274"/>
    </source>
</evidence>
<dbReference type="GO" id="GO:0017148">
    <property type="term" value="P:negative regulation of translation"/>
    <property type="evidence" value="ECO:0007669"/>
    <property type="project" value="TreeGrafter"/>
</dbReference>
<comment type="similarity">
    <text evidence="1 6">Belongs to the universal ribosomal protein uL13 family.</text>
</comment>
<dbReference type="HAMAP" id="MF_01366">
    <property type="entry name" value="Ribosomal_uL13"/>
    <property type="match status" value="1"/>
</dbReference>
<proteinExistence type="evidence at transcript level"/>
<reference evidence="7" key="1">
    <citation type="submission" date="2013-07" db="EMBL/GenBank/DDBJ databases">
        <authorList>
            <person name="Rohr K.E."/>
            <person name="Rackow A.R."/>
            <person name="Miller C.S."/>
            <person name="Schiller A.D."/>
            <person name="Dean M.A."/>
        </authorList>
    </citation>
    <scope>NUCLEOTIDE SEQUENCE</scope>
    <source>
        <strain evidence="7">AR40</strain>
        <tissue evidence="7">Head</tissue>
    </source>
</reference>
<dbReference type="PANTHER" id="PTHR11545">
    <property type="entry name" value="RIBOSOMAL PROTEIN L13"/>
    <property type="match status" value="1"/>
</dbReference>
<dbReference type="InterPro" id="IPR005822">
    <property type="entry name" value="Ribosomal_uL13"/>
</dbReference>
<dbReference type="AlphaFoldDB" id="V5L1N6"/>
<dbReference type="PROSITE" id="PS00783">
    <property type="entry name" value="RIBOSOMAL_L13"/>
    <property type="match status" value="1"/>
</dbReference>
<dbReference type="GO" id="GO:0003735">
    <property type="term" value="F:structural constituent of ribosome"/>
    <property type="evidence" value="ECO:0007669"/>
    <property type="project" value="InterPro"/>
</dbReference>
<dbReference type="FunFam" id="6.10.250.3250:FF:000001">
    <property type="entry name" value="60S ribosomal protein L13a"/>
    <property type="match status" value="1"/>
</dbReference>
<evidence type="ECO:0000256" key="2">
    <source>
        <dbReference type="ARBA" id="ARBA00022980"/>
    </source>
</evidence>
<evidence type="ECO:0000256" key="5">
    <source>
        <dbReference type="ARBA" id="ARBA00035367"/>
    </source>
</evidence>
<dbReference type="NCBIfam" id="TIGR01077">
    <property type="entry name" value="L13_A_E"/>
    <property type="match status" value="1"/>
</dbReference>
<protein>
    <recommendedName>
        <fullName evidence="4">Large ribosomal subunit protein uL13</fullName>
    </recommendedName>
    <alternativeName>
        <fullName evidence="5">60S ribosomal protein L13a</fullName>
    </alternativeName>
</protein>
<evidence type="ECO:0000256" key="1">
    <source>
        <dbReference type="ARBA" id="ARBA00006227"/>
    </source>
</evidence>
<dbReference type="GO" id="GO:0003729">
    <property type="term" value="F:mRNA binding"/>
    <property type="evidence" value="ECO:0007669"/>
    <property type="project" value="TreeGrafter"/>
</dbReference>
<dbReference type="InterPro" id="IPR023563">
    <property type="entry name" value="Ribosomal_uL13_CS"/>
</dbReference>
<dbReference type="Pfam" id="PF00572">
    <property type="entry name" value="Ribosomal_L13"/>
    <property type="match status" value="1"/>
</dbReference>
<dbReference type="InterPro" id="IPR036899">
    <property type="entry name" value="Ribosomal_uL13_sf"/>
</dbReference>
<dbReference type="Gene3D" id="3.90.1180.10">
    <property type="entry name" value="Ribosomal protein L13"/>
    <property type="match status" value="1"/>
</dbReference>
<name>V5L1N6_PECGU</name>
<dbReference type="PANTHER" id="PTHR11545:SF3">
    <property type="entry name" value="LARGE RIBOSOMAL SUBUNIT PROTEIN UL13"/>
    <property type="match status" value="1"/>
</dbReference>
<evidence type="ECO:0000256" key="6">
    <source>
        <dbReference type="RuleBase" id="RU003877"/>
    </source>
</evidence>
<keyword evidence="2 6" id="KW-0689">Ribosomal protein</keyword>
<dbReference type="GO" id="GO:0006412">
    <property type="term" value="P:translation"/>
    <property type="evidence" value="ECO:0007669"/>
    <property type="project" value="InterPro"/>
</dbReference>